<proteinExistence type="predicted"/>
<name>A0A8S5UUC2_9CAUD</name>
<feature type="region of interest" description="Disordered" evidence="1">
    <location>
        <begin position="66"/>
        <end position="88"/>
    </location>
</feature>
<evidence type="ECO:0000256" key="1">
    <source>
        <dbReference type="SAM" id="MobiDB-lite"/>
    </source>
</evidence>
<reference evidence="2" key="1">
    <citation type="journal article" date="2021" name="Proc. Natl. Acad. Sci. U.S.A.">
        <title>A Catalog of Tens of Thousands of Viruses from Human Metagenomes Reveals Hidden Associations with Chronic Diseases.</title>
        <authorList>
            <person name="Tisza M.J."/>
            <person name="Buck C.B."/>
        </authorList>
    </citation>
    <scope>NUCLEOTIDE SEQUENCE</scope>
    <source>
        <strain evidence="2">CtGsX68</strain>
    </source>
</reference>
<organism evidence="2">
    <name type="scientific">Siphoviridae sp. ctGsX68</name>
    <dbReference type="NCBI Taxonomy" id="2825417"/>
    <lineage>
        <taxon>Viruses</taxon>
        <taxon>Duplodnaviria</taxon>
        <taxon>Heunggongvirae</taxon>
        <taxon>Uroviricota</taxon>
        <taxon>Caudoviricetes</taxon>
    </lineage>
</organism>
<sequence>MAMGMSYDEYWNGSAERTRAYREAHKIKTRQINQQLWLEGIYMSHALSATVINRLSSQSAKKIEYPREPLPLTAAEQEEQQERERKRMVERMKQSMIAFAEEHNRKLKEERGQT</sequence>
<accession>A0A8S5UUC2</accession>
<dbReference type="EMBL" id="BK016141">
    <property type="protein sequence ID" value="DAF98051.1"/>
    <property type="molecule type" value="Genomic_DNA"/>
</dbReference>
<evidence type="ECO:0000313" key="2">
    <source>
        <dbReference type="EMBL" id="DAF98051.1"/>
    </source>
</evidence>
<protein>
    <submittedName>
        <fullName evidence="2">Uncharacterized protein</fullName>
    </submittedName>
</protein>